<name>A0A382CWC0_9ZZZZ</name>
<gene>
    <name evidence="3" type="ORF">METZ01_LOCUS183282</name>
</gene>
<dbReference type="PANTHER" id="PTHR35889:SF3">
    <property type="entry name" value="F-BOX DOMAIN-CONTAINING PROTEIN"/>
    <property type="match status" value="1"/>
</dbReference>
<dbReference type="EMBL" id="UINC01036448">
    <property type="protein sequence ID" value="SVB30428.1"/>
    <property type="molecule type" value="Genomic_DNA"/>
</dbReference>
<reference evidence="3" key="1">
    <citation type="submission" date="2018-05" db="EMBL/GenBank/DDBJ databases">
        <authorList>
            <person name="Lanie J.A."/>
            <person name="Ng W.-L."/>
            <person name="Kazmierczak K.M."/>
            <person name="Andrzejewski T.M."/>
            <person name="Davidsen T.M."/>
            <person name="Wayne K.J."/>
            <person name="Tettelin H."/>
            <person name="Glass J.I."/>
            <person name="Rusch D."/>
            <person name="Podicherti R."/>
            <person name="Tsui H.-C.T."/>
            <person name="Winkler M.E."/>
        </authorList>
    </citation>
    <scope>NUCLEOTIDE SEQUENCE</scope>
</reference>
<feature type="domain" description="DUF1549" evidence="1">
    <location>
        <begin position="74"/>
        <end position="283"/>
    </location>
</feature>
<dbReference type="AlphaFoldDB" id="A0A382CWC0"/>
<organism evidence="3">
    <name type="scientific">marine metagenome</name>
    <dbReference type="NCBI Taxonomy" id="408172"/>
    <lineage>
        <taxon>unclassified sequences</taxon>
        <taxon>metagenomes</taxon>
        <taxon>ecological metagenomes</taxon>
    </lineage>
</organism>
<dbReference type="Pfam" id="PF07583">
    <property type="entry name" value="PSCyt2"/>
    <property type="match status" value="1"/>
</dbReference>
<evidence type="ECO:0000313" key="3">
    <source>
        <dbReference type="EMBL" id="SVB30428.1"/>
    </source>
</evidence>
<feature type="non-terminal residue" evidence="3">
    <location>
        <position position="616"/>
    </location>
</feature>
<accession>A0A382CWC0</accession>
<dbReference type="InterPro" id="IPR011444">
    <property type="entry name" value="DUF1549"/>
</dbReference>
<protein>
    <recommendedName>
        <fullName evidence="4">DUF1553 domain-containing protein</fullName>
    </recommendedName>
</protein>
<evidence type="ECO:0000259" key="2">
    <source>
        <dbReference type="Pfam" id="PF07587"/>
    </source>
</evidence>
<dbReference type="Pfam" id="PF07587">
    <property type="entry name" value="PSD1"/>
    <property type="match status" value="1"/>
</dbReference>
<dbReference type="InterPro" id="IPR022655">
    <property type="entry name" value="DUF1553"/>
</dbReference>
<evidence type="ECO:0008006" key="4">
    <source>
        <dbReference type="Google" id="ProtNLM"/>
    </source>
</evidence>
<dbReference type="PANTHER" id="PTHR35889">
    <property type="entry name" value="CYCLOINULO-OLIGOSACCHARIDE FRUCTANOTRANSFERASE-RELATED"/>
    <property type="match status" value="1"/>
</dbReference>
<proteinExistence type="predicted"/>
<sequence>MEFGWVKSNYLRCASLLISLVGTFFVAWPSVGTAQSKPDEAPIDWAKAREWWAFQPPTKAELPKISQAAWPSRRIDHFVLAKLEIQKLAPSPVAAKRTLARRLYLDLTGLPPTPAILEAFLSDETNRAYEKLVEQLMQHTAFGERFASMWLNISRYAEDQAHQVGANTAFFYPNAYKYRGWIINAFNNDLPYDDFIRKQLAADLQENKMVVDLPALGFIGLGHKYYDRNRLAVKAEEWSEQVDTLTRAFLGLTVACAQCHDHKYDPVTQKDYYALAGVFASIDLVDRMEDGSEIKKKSDADKKRTGTIHIVRDTKPKDLHVFLRGNTETKGDLVKRRFLKVLAQNESKSFTQGSGRLELAEAIADPNNPLTARVIVNRVWSLFFGRGLVATPSNFGQLGSPPSHPELLDDLSVRFMENNWSIKWLVRELVLSSTYQQLSQNKLQNELIDPANIYLWRMNRRRLSVEQWRDSILAASNNLDRRGGESLELTDAKNVHRTVYGRVSRKKLNDILMQFDYPDANVHSAKRSVTTTAIQKLFMINSSFMVEQAKRLAKRITGDSSATDLTHIQSTYALLYNRKPTRKETDLGLAFLRLPEEGKLTRWEQYSHALLAANEM</sequence>
<feature type="domain" description="DUF1553" evidence="2">
    <location>
        <begin position="355"/>
        <end position="591"/>
    </location>
</feature>
<evidence type="ECO:0000259" key="1">
    <source>
        <dbReference type="Pfam" id="PF07583"/>
    </source>
</evidence>